<proteinExistence type="inferred from homology"/>
<dbReference type="PANTHER" id="PTHR43022:SF1">
    <property type="entry name" value="PROTEIN SMF"/>
    <property type="match status" value="1"/>
</dbReference>
<accession>A0A2A5WX85</accession>
<dbReference type="AlphaFoldDB" id="A0A2A5WX85"/>
<dbReference type="InterPro" id="IPR036388">
    <property type="entry name" value="WH-like_DNA-bd_sf"/>
</dbReference>
<dbReference type="InterPro" id="IPR003488">
    <property type="entry name" value="DprA"/>
</dbReference>
<reference evidence="4 5" key="1">
    <citation type="submission" date="2017-08" db="EMBL/GenBank/DDBJ databases">
        <title>Fine stratification of microbial communities through a metagenomic profile of the photic zone.</title>
        <authorList>
            <person name="Haro-Moreno J.M."/>
            <person name="Lopez-Perez M."/>
            <person name="De La Torre J."/>
            <person name="Picazo A."/>
            <person name="Camacho A."/>
            <person name="Rodriguez-Valera F."/>
        </authorList>
    </citation>
    <scope>NUCLEOTIDE SEQUENCE [LARGE SCALE GENOMIC DNA]</scope>
    <source>
        <strain evidence="4">MED-G24</strain>
    </source>
</reference>
<sequence length="151" mass="16269">MLTASLDLQAVGDTILRPDHPERYVVAVPGSITDDRHGGCHQLIRDGAALVTTSLDVLQELAETAWVECGVSPDGVPSEADGSSPRNPDSLRNRVLLLMSDQPMFIDEIRTHHPSDVNEITSILVELEIEGDIVHLPGGYVRGVDGGHNMS</sequence>
<gene>
    <name evidence="4" type="ORF">CNE99_02310</name>
</gene>
<comment type="caution">
    <text evidence="4">The sequence shown here is derived from an EMBL/GenBank/DDBJ whole genome shotgun (WGS) entry which is preliminary data.</text>
</comment>
<feature type="domain" description="Smf/DprA SLOG" evidence="2">
    <location>
        <begin position="22"/>
        <end position="61"/>
    </location>
</feature>
<dbReference type="Pfam" id="PF02481">
    <property type="entry name" value="DNA_processg_A"/>
    <property type="match status" value="1"/>
</dbReference>
<name>A0A2A5WX85_9GAMM</name>
<organism evidence="4 5">
    <name type="scientific">OM182 bacterium MED-G24</name>
    <dbReference type="NCBI Taxonomy" id="1986255"/>
    <lineage>
        <taxon>Bacteria</taxon>
        <taxon>Pseudomonadati</taxon>
        <taxon>Pseudomonadota</taxon>
        <taxon>Gammaproteobacteria</taxon>
        <taxon>OMG group</taxon>
        <taxon>OM182 clade</taxon>
    </lineage>
</organism>
<dbReference type="GO" id="GO:0009294">
    <property type="term" value="P:DNA-mediated transformation"/>
    <property type="evidence" value="ECO:0007669"/>
    <property type="project" value="InterPro"/>
</dbReference>
<dbReference type="Pfam" id="PF17782">
    <property type="entry name" value="WHD_DprA"/>
    <property type="match status" value="1"/>
</dbReference>
<dbReference type="PANTHER" id="PTHR43022">
    <property type="entry name" value="PROTEIN SMF"/>
    <property type="match status" value="1"/>
</dbReference>
<dbReference type="InterPro" id="IPR041614">
    <property type="entry name" value="DprA_WH"/>
</dbReference>
<evidence type="ECO:0000259" key="2">
    <source>
        <dbReference type="Pfam" id="PF02481"/>
    </source>
</evidence>
<dbReference type="Proteomes" id="UP000219327">
    <property type="component" value="Unassembled WGS sequence"/>
</dbReference>
<dbReference type="EMBL" id="NTKD01000006">
    <property type="protein sequence ID" value="PDH41129.1"/>
    <property type="molecule type" value="Genomic_DNA"/>
</dbReference>
<comment type="similarity">
    <text evidence="1">Belongs to the DprA/Smf family.</text>
</comment>
<dbReference type="Gene3D" id="3.40.50.450">
    <property type="match status" value="1"/>
</dbReference>
<dbReference type="Gene3D" id="1.10.10.10">
    <property type="entry name" value="Winged helix-like DNA-binding domain superfamily/Winged helix DNA-binding domain"/>
    <property type="match status" value="1"/>
</dbReference>
<evidence type="ECO:0000259" key="3">
    <source>
        <dbReference type="Pfam" id="PF17782"/>
    </source>
</evidence>
<protein>
    <submittedName>
        <fullName evidence="4">Uncharacterized protein</fullName>
    </submittedName>
</protein>
<feature type="domain" description="DprA winged helix" evidence="3">
    <location>
        <begin position="83"/>
        <end position="139"/>
    </location>
</feature>
<evidence type="ECO:0000313" key="5">
    <source>
        <dbReference type="Proteomes" id="UP000219327"/>
    </source>
</evidence>
<evidence type="ECO:0000256" key="1">
    <source>
        <dbReference type="ARBA" id="ARBA00006525"/>
    </source>
</evidence>
<dbReference type="InterPro" id="IPR057666">
    <property type="entry name" value="DrpA_SLOG"/>
</dbReference>
<evidence type="ECO:0000313" key="4">
    <source>
        <dbReference type="EMBL" id="PDH41129.1"/>
    </source>
</evidence>